<gene>
    <name evidence="2" type="ORF">KQI42_18865</name>
</gene>
<protein>
    <submittedName>
        <fullName evidence="2">Lactate utilization protein</fullName>
    </submittedName>
</protein>
<comment type="caution">
    <text evidence="2">The sequence shown here is derived from an EMBL/GenBank/DDBJ whole genome shotgun (WGS) entry which is preliminary data.</text>
</comment>
<dbReference type="Proteomes" id="UP000749471">
    <property type="component" value="Unassembled WGS sequence"/>
</dbReference>
<reference evidence="2 3" key="1">
    <citation type="submission" date="2021-06" db="EMBL/GenBank/DDBJ databases">
        <authorList>
            <person name="Sun Q."/>
            <person name="Li D."/>
        </authorList>
    </citation>
    <scope>NUCLEOTIDE SEQUENCE [LARGE SCALE GENOMIC DNA]</scope>
    <source>
        <strain evidence="2 3">MSJ-40</strain>
    </source>
</reference>
<dbReference type="PANTHER" id="PTHR36179">
    <property type="entry name" value="LUD_DOM DOMAIN-CONTAINING PROTEIN"/>
    <property type="match status" value="1"/>
</dbReference>
<keyword evidence="3" id="KW-1185">Reference proteome</keyword>
<dbReference type="PANTHER" id="PTHR36179:SF2">
    <property type="entry name" value="LUD DOMAIN-CONTAINING PROTEIN"/>
    <property type="match status" value="1"/>
</dbReference>
<proteinExistence type="predicted"/>
<feature type="domain" description="LUD" evidence="1">
    <location>
        <begin position="7"/>
        <end position="195"/>
    </location>
</feature>
<dbReference type="InterPro" id="IPR003741">
    <property type="entry name" value="LUD_dom"/>
</dbReference>
<accession>A0ABS6EAV9</accession>
<evidence type="ECO:0000313" key="3">
    <source>
        <dbReference type="Proteomes" id="UP000749471"/>
    </source>
</evidence>
<name>A0ABS6EAV9_9FIRM</name>
<dbReference type="RefSeq" id="WP_216522029.1">
    <property type="nucleotide sequence ID" value="NZ_JAHLPM010000024.1"/>
</dbReference>
<evidence type="ECO:0000313" key="2">
    <source>
        <dbReference type="EMBL" id="MBU5440072.1"/>
    </source>
</evidence>
<sequence length="201" mass="22719">MDRMFSEVSENLKKNGFLVKIFNNTVEAKEDLLKEISVDESIAIGGSMTISNMNIYEELKNMGNQVHWHWKAEDKKKELSLARNADIYLSSTNALTLDGKFVNIDGTGNRVSSMFYGHNKVYIIVGKNKLCKNYDEAIKRIKTIAAPKNAERLKINTPCRFTGKCSDCNSPDRMCKAEVIIHKNPGATEINVYLVDEELGY</sequence>
<evidence type="ECO:0000259" key="1">
    <source>
        <dbReference type="Pfam" id="PF02589"/>
    </source>
</evidence>
<dbReference type="EMBL" id="JAHLPM010000024">
    <property type="protein sequence ID" value="MBU5440072.1"/>
    <property type="molecule type" value="Genomic_DNA"/>
</dbReference>
<organism evidence="2 3">
    <name type="scientific">Tissierella simiarum</name>
    <dbReference type="NCBI Taxonomy" id="2841534"/>
    <lineage>
        <taxon>Bacteria</taxon>
        <taxon>Bacillati</taxon>
        <taxon>Bacillota</taxon>
        <taxon>Tissierellia</taxon>
        <taxon>Tissierellales</taxon>
        <taxon>Tissierellaceae</taxon>
        <taxon>Tissierella</taxon>
    </lineage>
</organism>
<dbReference type="Pfam" id="PF02589">
    <property type="entry name" value="LUD_dom"/>
    <property type="match status" value="1"/>
</dbReference>